<organism evidence="12 13">
    <name type="scientific">Diversispora eburnea</name>
    <dbReference type="NCBI Taxonomy" id="1213867"/>
    <lineage>
        <taxon>Eukaryota</taxon>
        <taxon>Fungi</taxon>
        <taxon>Fungi incertae sedis</taxon>
        <taxon>Mucoromycota</taxon>
        <taxon>Glomeromycotina</taxon>
        <taxon>Glomeromycetes</taxon>
        <taxon>Diversisporales</taxon>
        <taxon>Diversisporaceae</taxon>
        <taxon>Diversispora</taxon>
    </lineage>
</organism>
<keyword evidence="13" id="KW-1185">Reference proteome</keyword>
<protein>
    <recommendedName>
        <fullName evidence="3 10">Mitochondrial escape protein 2</fullName>
    </recommendedName>
</protein>
<dbReference type="GO" id="GO:0005743">
    <property type="term" value="C:mitochondrial inner membrane"/>
    <property type="evidence" value="ECO:0007669"/>
    <property type="project" value="UniProtKB-SubCell"/>
</dbReference>
<name>A0A9N9D7R3_9GLOM</name>
<evidence type="ECO:0000313" key="12">
    <source>
        <dbReference type="EMBL" id="CAG8625850.1"/>
    </source>
</evidence>
<comment type="caution">
    <text evidence="12">The sequence shown here is derived from an EMBL/GenBank/DDBJ whole genome shotgun (WGS) entry which is preliminary data.</text>
</comment>
<evidence type="ECO:0000256" key="3">
    <source>
        <dbReference type="ARBA" id="ARBA00020222"/>
    </source>
</evidence>
<dbReference type="Pfam" id="PF10443">
    <property type="entry name" value="RNA12"/>
    <property type="match status" value="1"/>
</dbReference>
<gene>
    <name evidence="12" type="ORF">DEBURN_LOCUS10564</name>
</gene>
<evidence type="ECO:0000259" key="11">
    <source>
        <dbReference type="Pfam" id="PF10443"/>
    </source>
</evidence>
<dbReference type="EMBL" id="CAJVPK010003314">
    <property type="protein sequence ID" value="CAG8625850.1"/>
    <property type="molecule type" value="Genomic_DNA"/>
</dbReference>
<evidence type="ECO:0000256" key="2">
    <source>
        <dbReference type="ARBA" id="ARBA00010320"/>
    </source>
</evidence>
<dbReference type="PANTHER" id="PTHR32198">
    <property type="entry name" value="MITOCHONDRIAL ESCAPE PROTEIN 2"/>
    <property type="match status" value="1"/>
</dbReference>
<evidence type="ECO:0000256" key="8">
    <source>
        <dbReference type="ARBA" id="ARBA00023136"/>
    </source>
</evidence>
<evidence type="ECO:0000256" key="10">
    <source>
        <dbReference type="RuleBase" id="RU367108"/>
    </source>
</evidence>
<evidence type="ECO:0000313" key="13">
    <source>
        <dbReference type="Proteomes" id="UP000789706"/>
    </source>
</evidence>
<comment type="similarity">
    <text evidence="2 10">Belongs to the YME2 family.</text>
</comment>
<dbReference type="InterPro" id="IPR039627">
    <property type="entry name" value="Yme2_C"/>
</dbReference>
<reference evidence="12" key="1">
    <citation type="submission" date="2021-06" db="EMBL/GenBank/DDBJ databases">
        <authorList>
            <person name="Kallberg Y."/>
            <person name="Tangrot J."/>
            <person name="Rosling A."/>
        </authorList>
    </citation>
    <scope>NUCLEOTIDE SEQUENCE</scope>
    <source>
        <strain evidence="12">AZ414A</strain>
    </source>
</reference>
<keyword evidence="10" id="KW-0507">mRNA processing</keyword>
<keyword evidence="8" id="KW-0472">Membrane</keyword>
<feature type="non-terminal residue" evidence="12">
    <location>
        <position position="1"/>
    </location>
</feature>
<dbReference type="GO" id="GO:0003723">
    <property type="term" value="F:RNA binding"/>
    <property type="evidence" value="ECO:0007669"/>
    <property type="project" value="UniProtKB-UniRule"/>
</dbReference>
<dbReference type="Proteomes" id="UP000789706">
    <property type="component" value="Unassembled WGS sequence"/>
</dbReference>
<feature type="domain" description="Mitochondrial escape protein 2 C-terminal" evidence="11">
    <location>
        <begin position="30"/>
        <end position="207"/>
    </location>
</feature>
<dbReference type="GO" id="GO:0006397">
    <property type="term" value="P:mRNA processing"/>
    <property type="evidence" value="ECO:0007669"/>
    <property type="project" value="UniProtKB-UniRule"/>
</dbReference>
<evidence type="ECO:0000256" key="5">
    <source>
        <dbReference type="ARBA" id="ARBA00022792"/>
    </source>
</evidence>
<keyword evidence="4" id="KW-0812">Transmembrane</keyword>
<keyword evidence="5 10" id="KW-0999">Mitochondrion inner membrane</keyword>
<dbReference type="AlphaFoldDB" id="A0A9N9D7R3"/>
<keyword evidence="10" id="KW-0694">RNA-binding</keyword>
<comment type="function">
    <text evidence="9 10">Plays a role in maintaining the mitochondrial genome and in controlling the mtDNA escape. Involved in the regulation of mtDNA nucleotide structure and number. May have a dispensable role in early maturation of pre-rRNA.</text>
</comment>
<comment type="subcellular location">
    <subcellularLocation>
        <location evidence="1 10">Mitochondrion inner membrane</location>
        <topology evidence="1 10">Single-pass membrane protein</topology>
    </subcellularLocation>
</comment>
<accession>A0A9N9D7R3</accession>
<keyword evidence="6" id="KW-1133">Transmembrane helix</keyword>
<proteinExistence type="inferred from homology"/>
<dbReference type="OrthoDB" id="10267654at2759"/>
<sequence length="276" mass="31807">LPSKTFNIITLSDAPFERSISLVKKNVKGTDDASLEGLESSVKALGGRFSYLSLFIDKIRGGKKPSEALNELVTRAKFEILKLAFGDNTEDAKSIPWSDIQFWAIMKRLANNGILSYEEIKSSPFFKDDDTPIREMEDSDLILIVQSDDKITNIIKPGNQLYRVAFQQICSVELFKANMELKTYKYLYNFVFEKIKRYEEELQLLGKSLIRQDGKWLWVLGNDNQVPITIKERVDFLLGRIHKCHIKAAKYQEEIDKWSKVIEINGKNVEKKEQLT</sequence>
<evidence type="ECO:0000256" key="6">
    <source>
        <dbReference type="ARBA" id="ARBA00022989"/>
    </source>
</evidence>
<dbReference type="InterPro" id="IPR018850">
    <property type="entry name" value="Mt_escape_2_C"/>
</dbReference>
<keyword evidence="7 10" id="KW-0496">Mitochondrion</keyword>
<evidence type="ECO:0000256" key="9">
    <source>
        <dbReference type="ARBA" id="ARBA00025276"/>
    </source>
</evidence>
<evidence type="ECO:0000256" key="7">
    <source>
        <dbReference type="ARBA" id="ARBA00023128"/>
    </source>
</evidence>
<dbReference type="PANTHER" id="PTHR32198:SF2">
    <property type="entry name" value="MITOCHONDRIAL ESCAPE PROTEIN 2"/>
    <property type="match status" value="1"/>
</dbReference>
<evidence type="ECO:0000256" key="4">
    <source>
        <dbReference type="ARBA" id="ARBA00022692"/>
    </source>
</evidence>
<evidence type="ECO:0000256" key="1">
    <source>
        <dbReference type="ARBA" id="ARBA00004434"/>
    </source>
</evidence>